<dbReference type="InterPro" id="IPR032508">
    <property type="entry name" value="FecR_C"/>
</dbReference>
<comment type="caution">
    <text evidence="4">The sequence shown here is derived from an EMBL/GenBank/DDBJ whole genome shotgun (WGS) entry which is preliminary data.</text>
</comment>
<evidence type="ECO:0000259" key="3">
    <source>
        <dbReference type="Pfam" id="PF16344"/>
    </source>
</evidence>
<keyword evidence="1" id="KW-0812">Transmembrane</keyword>
<evidence type="ECO:0000313" key="4">
    <source>
        <dbReference type="EMBL" id="MDC7135890.1"/>
    </source>
</evidence>
<sequence>MNEELLFKYIYGKASQAEKEKVAEWIDADSDNLKQFLELRKTYDIMIWQDEDLLQKKSAKIISFRRVVKRVIQIAAMFVVTVGLGFIISQYSFEEEVKMQTIYVPAGQHMQVALVDGTKVWINGNSTFSFPGKFSKGIRGVKLDGEAYFEVQKDKERQFIVTTPHQSGIRVLGTKFNVKAYQNNENVTTTLVEGRVNFEFYNDMHHKQSIAMKPGQKAVYNSSTNKVNIYTTSGEKELSWKEGKLIFDHSSLKDVLAMLSEKYDVEFIVDKNVSKGDSFSGTFVNMSLEQILNYIKASSKVRWQYLNNQHIDKEKTKIKIY</sequence>
<proteinExistence type="predicted"/>
<keyword evidence="5" id="KW-1185">Reference proteome</keyword>
<name>A0ABT5H6H3_9BACE</name>
<feature type="transmembrane region" description="Helical" evidence="1">
    <location>
        <begin position="71"/>
        <end position="93"/>
    </location>
</feature>
<dbReference type="PANTHER" id="PTHR30273">
    <property type="entry name" value="PERIPLASMIC SIGNAL SENSOR AND SIGMA FACTOR ACTIVATOR FECR-RELATED"/>
    <property type="match status" value="1"/>
</dbReference>
<evidence type="ECO:0000259" key="2">
    <source>
        <dbReference type="Pfam" id="PF04773"/>
    </source>
</evidence>
<evidence type="ECO:0000313" key="5">
    <source>
        <dbReference type="Proteomes" id="UP001215398"/>
    </source>
</evidence>
<dbReference type="Proteomes" id="UP001215398">
    <property type="component" value="Unassembled WGS sequence"/>
</dbReference>
<protein>
    <submittedName>
        <fullName evidence="4">FecR domain-containing protein</fullName>
    </submittedName>
</protein>
<dbReference type="InterPro" id="IPR012373">
    <property type="entry name" value="Ferrdict_sens_TM"/>
</dbReference>
<feature type="domain" description="Protein FecR C-terminal" evidence="3">
    <location>
        <begin position="244"/>
        <end position="310"/>
    </location>
</feature>
<dbReference type="InterPro" id="IPR006860">
    <property type="entry name" value="FecR"/>
</dbReference>
<gene>
    <name evidence="4" type="ORF">PQG98_05950</name>
</gene>
<feature type="domain" description="FecR protein" evidence="2">
    <location>
        <begin position="101"/>
        <end position="196"/>
    </location>
</feature>
<keyword evidence="1" id="KW-1133">Transmembrane helix</keyword>
<dbReference type="EMBL" id="JAQPYS010000039">
    <property type="protein sequence ID" value="MDC7135890.1"/>
    <property type="molecule type" value="Genomic_DNA"/>
</dbReference>
<dbReference type="Pfam" id="PF04773">
    <property type="entry name" value="FecR"/>
    <property type="match status" value="1"/>
</dbReference>
<dbReference type="Gene3D" id="2.60.120.1440">
    <property type="match status" value="1"/>
</dbReference>
<dbReference type="PANTHER" id="PTHR30273:SF2">
    <property type="entry name" value="PROTEIN FECR"/>
    <property type="match status" value="1"/>
</dbReference>
<keyword evidence="1" id="KW-0472">Membrane</keyword>
<dbReference type="RefSeq" id="WP_272719930.1">
    <property type="nucleotide sequence ID" value="NZ_JAQPYS010000039.1"/>
</dbReference>
<dbReference type="PIRSF" id="PIRSF018266">
    <property type="entry name" value="FecR"/>
    <property type="match status" value="1"/>
</dbReference>
<accession>A0ABT5H6H3</accession>
<organism evidence="4 5">
    <name type="scientific">Bacteroides zhangwenhongii</name>
    <dbReference type="NCBI Taxonomy" id="2650157"/>
    <lineage>
        <taxon>Bacteria</taxon>
        <taxon>Pseudomonadati</taxon>
        <taxon>Bacteroidota</taxon>
        <taxon>Bacteroidia</taxon>
        <taxon>Bacteroidales</taxon>
        <taxon>Bacteroidaceae</taxon>
        <taxon>Bacteroides</taxon>
    </lineage>
</organism>
<dbReference type="Gene3D" id="3.55.50.30">
    <property type="match status" value="1"/>
</dbReference>
<evidence type="ECO:0000256" key="1">
    <source>
        <dbReference type="SAM" id="Phobius"/>
    </source>
</evidence>
<reference evidence="4 5" key="1">
    <citation type="submission" date="2023-01" db="EMBL/GenBank/DDBJ databases">
        <title>Exploring GABA producing Bacteroides strains toward improving mental health.</title>
        <authorList>
            <person name="Yousuf B."/>
            <person name="Bouhlel N.E."/>
            <person name="Mottawea W."/>
            <person name="Hammami R."/>
        </authorList>
    </citation>
    <scope>NUCLEOTIDE SEQUENCE [LARGE SCALE GENOMIC DNA]</scope>
    <source>
        <strain evidence="4 5">UO.H1054</strain>
    </source>
</reference>
<dbReference type="Pfam" id="PF16344">
    <property type="entry name" value="FecR_C"/>
    <property type="match status" value="1"/>
</dbReference>